<evidence type="ECO:0000313" key="2">
    <source>
        <dbReference type="EMBL" id="CAF3969916.1"/>
    </source>
</evidence>
<comment type="caution">
    <text evidence="2">The sequence shown here is derived from an EMBL/GenBank/DDBJ whole genome shotgun (WGS) entry which is preliminary data.</text>
</comment>
<feature type="non-terminal residue" evidence="2">
    <location>
        <position position="1"/>
    </location>
</feature>
<accession>A0A819LZ95</accession>
<keyword evidence="1" id="KW-0812">Transmembrane</keyword>
<keyword evidence="1" id="KW-0472">Membrane</keyword>
<sequence length="64" mass="7562">ALPRLIILFTSRCMKSAQNPWLFLVGYYISFVPPLLIIPVFILPSTTYKKEFLGVIRKMRLYRQ</sequence>
<dbReference type="Proteomes" id="UP000663881">
    <property type="component" value="Unassembled WGS sequence"/>
</dbReference>
<name>A0A819LZ95_9BILA</name>
<organism evidence="2 3">
    <name type="scientific">Adineta steineri</name>
    <dbReference type="NCBI Taxonomy" id="433720"/>
    <lineage>
        <taxon>Eukaryota</taxon>
        <taxon>Metazoa</taxon>
        <taxon>Spiralia</taxon>
        <taxon>Gnathifera</taxon>
        <taxon>Rotifera</taxon>
        <taxon>Eurotatoria</taxon>
        <taxon>Bdelloidea</taxon>
        <taxon>Adinetida</taxon>
        <taxon>Adinetidae</taxon>
        <taxon>Adineta</taxon>
    </lineage>
</organism>
<dbReference type="EMBL" id="CAJOAY010002662">
    <property type="protein sequence ID" value="CAF3969916.1"/>
    <property type="molecule type" value="Genomic_DNA"/>
</dbReference>
<reference evidence="2" key="1">
    <citation type="submission" date="2021-02" db="EMBL/GenBank/DDBJ databases">
        <authorList>
            <person name="Nowell W R."/>
        </authorList>
    </citation>
    <scope>NUCLEOTIDE SEQUENCE</scope>
</reference>
<protein>
    <submittedName>
        <fullName evidence="2">Uncharacterized protein</fullName>
    </submittedName>
</protein>
<proteinExistence type="predicted"/>
<gene>
    <name evidence="2" type="ORF">OKA104_LOCUS28041</name>
</gene>
<evidence type="ECO:0000256" key="1">
    <source>
        <dbReference type="SAM" id="Phobius"/>
    </source>
</evidence>
<dbReference type="AlphaFoldDB" id="A0A819LZ95"/>
<feature type="transmembrane region" description="Helical" evidence="1">
    <location>
        <begin position="21"/>
        <end position="43"/>
    </location>
</feature>
<evidence type="ECO:0000313" key="3">
    <source>
        <dbReference type="Proteomes" id="UP000663881"/>
    </source>
</evidence>
<keyword evidence="1" id="KW-1133">Transmembrane helix</keyword>